<dbReference type="Gene3D" id="3.80.10.10">
    <property type="entry name" value="Ribonuclease Inhibitor"/>
    <property type="match status" value="1"/>
</dbReference>
<dbReference type="Pfam" id="PF12819">
    <property type="entry name" value="Malectin_like"/>
    <property type="match status" value="2"/>
</dbReference>
<feature type="domain" description="Malectin-like" evidence="2">
    <location>
        <begin position="345"/>
        <end position="669"/>
    </location>
</feature>
<accession>A0A7J7NV33</accession>
<keyword evidence="4" id="KW-1185">Reference proteome</keyword>
<feature type="non-terminal residue" evidence="3">
    <location>
        <position position="1"/>
    </location>
</feature>
<dbReference type="InterPro" id="IPR024788">
    <property type="entry name" value="Malectin-like_Carb-bd_dom"/>
</dbReference>
<evidence type="ECO:0000313" key="4">
    <source>
        <dbReference type="Proteomes" id="UP000541444"/>
    </source>
</evidence>
<evidence type="ECO:0000313" key="3">
    <source>
        <dbReference type="EMBL" id="KAF6171036.1"/>
    </source>
</evidence>
<dbReference type="SUPFAM" id="SSF52058">
    <property type="entry name" value="L domain-like"/>
    <property type="match status" value="1"/>
</dbReference>
<dbReference type="PANTHER" id="PTHR45631">
    <property type="entry name" value="OS07G0107800 PROTEIN-RELATED"/>
    <property type="match status" value="1"/>
</dbReference>
<protein>
    <recommendedName>
        <fullName evidence="2">Malectin-like domain-containing protein</fullName>
    </recommendedName>
</protein>
<name>A0A7J7NV33_9MAGN</name>
<dbReference type="Pfam" id="PF00560">
    <property type="entry name" value="LRR_1"/>
    <property type="match status" value="2"/>
</dbReference>
<dbReference type="Proteomes" id="UP000541444">
    <property type="component" value="Unassembled WGS sequence"/>
</dbReference>
<dbReference type="InterPro" id="IPR032675">
    <property type="entry name" value="LRR_dom_sf"/>
</dbReference>
<comment type="caution">
    <text evidence="3">The sequence shown here is derived from an EMBL/GenBank/DDBJ whole genome shotgun (WGS) entry which is preliminary data.</text>
</comment>
<proteinExistence type="predicted"/>
<dbReference type="GO" id="GO:0016020">
    <property type="term" value="C:membrane"/>
    <property type="evidence" value="ECO:0007669"/>
    <property type="project" value="UniProtKB-SubCell"/>
</dbReference>
<dbReference type="PANTHER" id="PTHR45631:SF44">
    <property type="entry name" value="CARBOHYDRATE-BINDING PROTEIN OF THE ER PROTEIN"/>
    <property type="match status" value="1"/>
</dbReference>
<dbReference type="Gene3D" id="2.60.120.430">
    <property type="entry name" value="Galactose-binding lectin"/>
    <property type="match status" value="1"/>
</dbReference>
<comment type="subcellular location">
    <subcellularLocation>
        <location evidence="1">Membrane</location>
        <topology evidence="1">Single-pass membrane protein</topology>
    </subcellularLocation>
</comment>
<dbReference type="EMBL" id="JACGCM010000544">
    <property type="protein sequence ID" value="KAF6171036.1"/>
    <property type="molecule type" value="Genomic_DNA"/>
</dbReference>
<feature type="domain" description="Malectin-like" evidence="2">
    <location>
        <begin position="12"/>
        <end position="328"/>
    </location>
</feature>
<dbReference type="InterPro" id="IPR001611">
    <property type="entry name" value="Leu-rich_rpt"/>
</dbReference>
<evidence type="ECO:0000259" key="2">
    <source>
        <dbReference type="Pfam" id="PF12819"/>
    </source>
</evidence>
<sequence length="796" mass="88593">MISMRYAVFVSIDCGSSASSIDENSITWVGDDSYVKSGESYVVQTLGQVAHVATTLRVFTTNKKNCYSIKVDEGDRVLARATFNYGNYDKKSSPPSFDLLFNGNLWGNVEGNNYAVFYETIYTVKGDSVSICVAQAYPDQFPFISAREVRSLNTSMYRHTDPNYPLFLFGRNAFGTNQTLRFPDDTYDRIWRNTSMVEGVNKVKSDTSLISVDVEDHPPKSVMQSGIVSVNLSTYITLLPTLATVEIPIYINTYFSEVSKLNLTQKRSFGIYINYNLTTTSPIIPPYKSVLEMVTTGINAFASNQLVLIPSNDSILPPLINAMEAFHVGNELTDGTNAKDVFISIDCGVSSSFTDGNLITWVKDDPYVKTGENRAIQTLDYDKSNYFGQISRVLSTVRVFPKNKKNCYSITVLEGDRVLVRATFAYGNYDGKSSPPNFNLSFNGNLWDNVVSNIADWFYYEAIYTVKGDTVSVCLTQTNPNQFPFINGLEVRSLDKSIYKHVDLDYPLFLKSRYSFGANETVRFPDDAYDRIWMKTMVGGLNKVQSDTSLTTVDAEDHPPKSILQSGVVSSNLTTLIILYPNLEKVEGPAYINTYFSEVSKLNLTQKRSFYMYMNYNSTTTSPIIPPYQSVLEMVTTGINASSSTPFLLIPSNDSTLPPLINAMEAFQVGGKLTDGTSAKDVAALTLLQKSFEQLQESSGDPCLPSPDTWDWVACNSDPRPRVTALYLNGLGLSGTLPDFSTLDALQKIYLQNNNFTEEVPDFLGSFPKLIELNLANNKFSGSIPVSISQRKDLKL</sequence>
<dbReference type="AlphaFoldDB" id="A0A7J7NV33"/>
<gene>
    <name evidence="3" type="ORF">GIB67_014616</name>
</gene>
<organism evidence="3 4">
    <name type="scientific">Kingdonia uniflora</name>
    <dbReference type="NCBI Taxonomy" id="39325"/>
    <lineage>
        <taxon>Eukaryota</taxon>
        <taxon>Viridiplantae</taxon>
        <taxon>Streptophyta</taxon>
        <taxon>Embryophyta</taxon>
        <taxon>Tracheophyta</taxon>
        <taxon>Spermatophyta</taxon>
        <taxon>Magnoliopsida</taxon>
        <taxon>Ranunculales</taxon>
        <taxon>Circaeasteraceae</taxon>
        <taxon>Kingdonia</taxon>
    </lineage>
</organism>
<evidence type="ECO:0000256" key="1">
    <source>
        <dbReference type="ARBA" id="ARBA00004167"/>
    </source>
</evidence>
<dbReference type="OrthoDB" id="2143199at2759"/>
<reference evidence="3 4" key="1">
    <citation type="journal article" date="2020" name="IScience">
        <title>Genome Sequencing of the Endangered Kingdonia uniflora (Circaeasteraceae, Ranunculales) Reveals Potential Mechanisms of Evolutionary Specialization.</title>
        <authorList>
            <person name="Sun Y."/>
            <person name="Deng T."/>
            <person name="Zhang A."/>
            <person name="Moore M.J."/>
            <person name="Landis J.B."/>
            <person name="Lin N."/>
            <person name="Zhang H."/>
            <person name="Zhang X."/>
            <person name="Huang J."/>
            <person name="Zhang X."/>
            <person name="Sun H."/>
            <person name="Wang H."/>
        </authorList>
    </citation>
    <scope>NUCLEOTIDE SEQUENCE [LARGE SCALE GENOMIC DNA]</scope>
    <source>
        <strain evidence="3">TB1705</strain>
        <tissue evidence="3">Leaf</tissue>
    </source>
</reference>